<evidence type="ECO:0000256" key="6">
    <source>
        <dbReference type="ARBA" id="ARBA00023033"/>
    </source>
</evidence>
<comment type="similarity">
    <text evidence="1 7">Belongs to the cytochrome P450 family.</text>
</comment>
<dbReference type="FunFam" id="1.10.630.10:FF:000018">
    <property type="entry name" value="Cytochrome P450 monooxygenase"/>
    <property type="match status" value="1"/>
</dbReference>
<keyword evidence="4 7" id="KW-0560">Oxidoreductase</keyword>
<dbReference type="AlphaFoldDB" id="A0A401ZRC2"/>
<dbReference type="PANTHER" id="PTHR46696:SF1">
    <property type="entry name" value="CYTOCHROME P450 YJIB-RELATED"/>
    <property type="match status" value="1"/>
</dbReference>
<dbReference type="InterPro" id="IPR002397">
    <property type="entry name" value="Cyt_P450_B"/>
</dbReference>
<evidence type="ECO:0000256" key="4">
    <source>
        <dbReference type="ARBA" id="ARBA00023002"/>
    </source>
</evidence>
<evidence type="ECO:0000313" key="9">
    <source>
        <dbReference type="Proteomes" id="UP000287224"/>
    </source>
</evidence>
<dbReference type="SUPFAM" id="SSF48264">
    <property type="entry name" value="Cytochrome P450"/>
    <property type="match status" value="1"/>
</dbReference>
<sequence>MMKKSPDSATVSTSSIAPVNVVDARFKANPFPFYAQLRAEAPVFTVTLPTKQRAWLITRYDDVLSVLKDERFAKDRRNAMTPEQLKKMPWIPPMFKPLERNMLDLDSPDHTRLRALVHKAFTPRLIEQMRDQIQALTDELLDAAERKGSVDLIADFALPLPLTVIGRMLGVPARDNPRFHRWTKAVLSAGTNMNYVVLIPSIMRFMGYLKKLTKERRAHPQDDLITALVQARDGSDQLSEDEVLAMIFLLLIAGHETTVNLIGSGTLALLEHPDQLEKLRGDPTLIKPAIEELLRFVCPVEMATERYAREDIEIAGTTIPRGELVLAVIGSANRDASHFENPDALDITRKNNRHLAFGQGAHYCLGAPLSRLEGQIAITTLVQRMPGLRLNTAPEQIRWRGGFILRGLEALPVSF</sequence>
<dbReference type="EMBL" id="BIFQ01000002">
    <property type="protein sequence ID" value="GCE09458.1"/>
    <property type="molecule type" value="Genomic_DNA"/>
</dbReference>
<evidence type="ECO:0000256" key="3">
    <source>
        <dbReference type="ARBA" id="ARBA00022723"/>
    </source>
</evidence>
<comment type="caution">
    <text evidence="8">The sequence shown here is derived from an EMBL/GenBank/DDBJ whole genome shotgun (WGS) entry which is preliminary data.</text>
</comment>
<dbReference type="InterPro" id="IPR001128">
    <property type="entry name" value="Cyt_P450"/>
</dbReference>
<protein>
    <submittedName>
        <fullName evidence="8">Polyketide biosynthesis cytochrome P450 PksS</fullName>
    </submittedName>
</protein>
<evidence type="ECO:0000256" key="5">
    <source>
        <dbReference type="ARBA" id="ARBA00023004"/>
    </source>
</evidence>
<evidence type="ECO:0000313" key="8">
    <source>
        <dbReference type="EMBL" id="GCE09458.1"/>
    </source>
</evidence>
<evidence type="ECO:0000256" key="2">
    <source>
        <dbReference type="ARBA" id="ARBA00022617"/>
    </source>
</evidence>
<dbReference type="Gene3D" id="1.10.630.10">
    <property type="entry name" value="Cytochrome P450"/>
    <property type="match status" value="1"/>
</dbReference>
<name>A0A401ZRC2_9CHLR</name>
<dbReference type="PANTHER" id="PTHR46696">
    <property type="entry name" value="P450, PUTATIVE (EUROFUNG)-RELATED"/>
    <property type="match status" value="1"/>
</dbReference>
<keyword evidence="2 7" id="KW-0349">Heme</keyword>
<dbReference type="Proteomes" id="UP000287224">
    <property type="component" value="Unassembled WGS sequence"/>
</dbReference>
<organism evidence="8 9">
    <name type="scientific">Dictyobacter aurantiacus</name>
    <dbReference type="NCBI Taxonomy" id="1936993"/>
    <lineage>
        <taxon>Bacteria</taxon>
        <taxon>Bacillati</taxon>
        <taxon>Chloroflexota</taxon>
        <taxon>Ktedonobacteria</taxon>
        <taxon>Ktedonobacterales</taxon>
        <taxon>Dictyobacteraceae</taxon>
        <taxon>Dictyobacter</taxon>
    </lineage>
</organism>
<evidence type="ECO:0000256" key="7">
    <source>
        <dbReference type="RuleBase" id="RU000461"/>
    </source>
</evidence>
<evidence type="ECO:0000256" key="1">
    <source>
        <dbReference type="ARBA" id="ARBA00010617"/>
    </source>
</evidence>
<accession>A0A401ZRC2</accession>
<dbReference type="PROSITE" id="PS00086">
    <property type="entry name" value="CYTOCHROME_P450"/>
    <property type="match status" value="1"/>
</dbReference>
<dbReference type="GO" id="GO:0016705">
    <property type="term" value="F:oxidoreductase activity, acting on paired donors, with incorporation or reduction of molecular oxygen"/>
    <property type="evidence" value="ECO:0007669"/>
    <property type="project" value="InterPro"/>
</dbReference>
<dbReference type="InterPro" id="IPR017972">
    <property type="entry name" value="Cyt_P450_CS"/>
</dbReference>
<dbReference type="OrthoDB" id="9801155at2"/>
<reference evidence="9" key="1">
    <citation type="submission" date="2018-12" db="EMBL/GenBank/DDBJ databases">
        <title>Tengunoibacter tsumagoiensis gen. nov., sp. nov., Dictyobacter kobayashii sp. nov., D. alpinus sp. nov., and D. joshuensis sp. nov. and description of Dictyobacteraceae fam. nov. within the order Ktedonobacterales isolated from Tengu-no-mugimeshi.</title>
        <authorList>
            <person name="Wang C.M."/>
            <person name="Zheng Y."/>
            <person name="Sakai Y."/>
            <person name="Toyoda A."/>
            <person name="Minakuchi Y."/>
            <person name="Abe K."/>
            <person name="Yokota A."/>
            <person name="Yabe S."/>
        </authorList>
    </citation>
    <scope>NUCLEOTIDE SEQUENCE [LARGE SCALE GENOMIC DNA]</scope>
    <source>
        <strain evidence="9">S-27</strain>
    </source>
</reference>
<dbReference type="Pfam" id="PF00067">
    <property type="entry name" value="p450"/>
    <property type="match status" value="1"/>
</dbReference>
<dbReference type="GO" id="GO:0005506">
    <property type="term" value="F:iron ion binding"/>
    <property type="evidence" value="ECO:0007669"/>
    <property type="project" value="InterPro"/>
</dbReference>
<dbReference type="RefSeq" id="WP_126601914.1">
    <property type="nucleotide sequence ID" value="NZ_BIFQ01000002.1"/>
</dbReference>
<keyword evidence="9" id="KW-1185">Reference proteome</keyword>
<dbReference type="GO" id="GO:0004497">
    <property type="term" value="F:monooxygenase activity"/>
    <property type="evidence" value="ECO:0007669"/>
    <property type="project" value="UniProtKB-KW"/>
</dbReference>
<dbReference type="InterPro" id="IPR036396">
    <property type="entry name" value="Cyt_P450_sf"/>
</dbReference>
<dbReference type="CDD" id="cd11029">
    <property type="entry name" value="CYP107-like"/>
    <property type="match status" value="1"/>
</dbReference>
<keyword evidence="5 7" id="KW-0408">Iron</keyword>
<keyword evidence="6 7" id="KW-0503">Monooxygenase</keyword>
<dbReference type="PRINTS" id="PR00359">
    <property type="entry name" value="BP450"/>
</dbReference>
<gene>
    <name evidence="8" type="primary">pksS_2</name>
    <name evidence="8" type="ORF">KDAU_67870</name>
</gene>
<proteinExistence type="inferred from homology"/>
<dbReference type="GO" id="GO:0020037">
    <property type="term" value="F:heme binding"/>
    <property type="evidence" value="ECO:0007669"/>
    <property type="project" value="InterPro"/>
</dbReference>
<keyword evidence="3 7" id="KW-0479">Metal-binding</keyword>